<feature type="domain" description="N-acetyltransferase" evidence="1">
    <location>
        <begin position="15"/>
        <end position="196"/>
    </location>
</feature>
<comment type="caution">
    <text evidence="2">The sequence shown here is derived from an EMBL/GenBank/DDBJ whole genome shotgun (WGS) entry which is preliminary data.</text>
</comment>
<dbReference type="SUPFAM" id="SSF55729">
    <property type="entry name" value="Acyl-CoA N-acyltransferases (Nat)"/>
    <property type="match status" value="1"/>
</dbReference>
<evidence type="ECO:0000259" key="1">
    <source>
        <dbReference type="PROSITE" id="PS51186"/>
    </source>
</evidence>
<dbReference type="AlphaFoldDB" id="A0A512AFR5"/>
<dbReference type="Gene3D" id="3.40.630.30">
    <property type="match status" value="1"/>
</dbReference>
<keyword evidence="3" id="KW-1185">Reference proteome</keyword>
<name>A0A512AFR5_9SPHN</name>
<reference evidence="2 3" key="1">
    <citation type="submission" date="2019-07" db="EMBL/GenBank/DDBJ databases">
        <title>Whole genome shotgun sequence of Novosphingobium sediminis NBRC 106119.</title>
        <authorList>
            <person name="Hosoyama A."/>
            <person name="Uohara A."/>
            <person name="Ohji S."/>
            <person name="Ichikawa N."/>
        </authorList>
    </citation>
    <scope>NUCLEOTIDE SEQUENCE [LARGE SCALE GENOMIC DNA]</scope>
    <source>
        <strain evidence="2 3">NBRC 106119</strain>
    </source>
</reference>
<dbReference type="PANTHER" id="PTHR43792:SF1">
    <property type="entry name" value="N-ACETYLTRANSFERASE DOMAIN-CONTAINING PROTEIN"/>
    <property type="match status" value="1"/>
</dbReference>
<dbReference type="Pfam" id="PF13302">
    <property type="entry name" value="Acetyltransf_3"/>
    <property type="match status" value="1"/>
</dbReference>
<evidence type="ECO:0000313" key="3">
    <source>
        <dbReference type="Proteomes" id="UP000321464"/>
    </source>
</evidence>
<dbReference type="PANTHER" id="PTHR43792">
    <property type="entry name" value="GNAT FAMILY, PUTATIVE (AFU_ORTHOLOGUE AFUA_3G00765)-RELATED-RELATED"/>
    <property type="match status" value="1"/>
</dbReference>
<protein>
    <submittedName>
        <fullName evidence="2">Acetyltransferase</fullName>
    </submittedName>
</protein>
<evidence type="ECO:0000313" key="2">
    <source>
        <dbReference type="EMBL" id="GEN98516.1"/>
    </source>
</evidence>
<dbReference type="PROSITE" id="PS51186">
    <property type="entry name" value="GNAT"/>
    <property type="match status" value="1"/>
</dbReference>
<dbReference type="InterPro" id="IPR051531">
    <property type="entry name" value="N-acetyltransferase"/>
</dbReference>
<dbReference type="InterPro" id="IPR016181">
    <property type="entry name" value="Acyl_CoA_acyltransferase"/>
</dbReference>
<keyword evidence="2" id="KW-0808">Transferase</keyword>
<gene>
    <name evidence="2" type="ORF">NSE01_03490</name>
</gene>
<sequence length="199" mass="22346">MTLPSGTDHIETERLLLRRMDERDLEFLIAVHADPEVARYLGTGIARTPAETEQWLADVLHGYATVNLGPLLVTRKIDGKRLGRSGLSDGVLEKHPQPGNLRRMWFFRTHVPEGMAYETLPELGYTFARENWGQGYASEAAQAVADYARRHLDHPAVMSVIHPGNVASRTVAQKFGVTYADDIEMGGRVYQRFLWPGFA</sequence>
<organism evidence="2 3">
    <name type="scientific">Novosphingobium sediminis</name>
    <dbReference type="NCBI Taxonomy" id="707214"/>
    <lineage>
        <taxon>Bacteria</taxon>
        <taxon>Pseudomonadati</taxon>
        <taxon>Pseudomonadota</taxon>
        <taxon>Alphaproteobacteria</taxon>
        <taxon>Sphingomonadales</taxon>
        <taxon>Sphingomonadaceae</taxon>
        <taxon>Novosphingobium</taxon>
    </lineage>
</organism>
<dbReference type="GO" id="GO:0016747">
    <property type="term" value="F:acyltransferase activity, transferring groups other than amino-acyl groups"/>
    <property type="evidence" value="ECO:0007669"/>
    <property type="project" value="InterPro"/>
</dbReference>
<dbReference type="Proteomes" id="UP000321464">
    <property type="component" value="Unassembled WGS sequence"/>
</dbReference>
<dbReference type="InterPro" id="IPR000182">
    <property type="entry name" value="GNAT_dom"/>
</dbReference>
<dbReference type="EMBL" id="BJYR01000002">
    <property type="protein sequence ID" value="GEN98516.1"/>
    <property type="molecule type" value="Genomic_DNA"/>
</dbReference>
<proteinExistence type="predicted"/>
<accession>A0A512AFR5</accession>
<dbReference type="RefSeq" id="WP_170233725.1">
    <property type="nucleotide sequence ID" value="NZ_BJYR01000002.1"/>
</dbReference>